<dbReference type="Pfam" id="PF13458">
    <property type="entry name" value="Peripla_BP_6"/>
    <property type="match status" value="1"/>
</dbReference>
<keyword evidence="1" id="KW-0732">Signal</keyword>
<dbReference type="PANTHER" id="PTHR47235:SF1">
    <property type="entry name" value="BLR6548 PROTEIN"/>
    <property type="match status" value="1"/>
</dbReference>
<organism evidence="3">
    <name type="scientific">marine metagenome</name>
    <dbReference type="NCBI Taxonomy" id="408172"/>
    <lineage>
        <taxon>unclassified sequences</taxon>
        <taxon>metagenomes</taxon>
        <taxon>ecological metagenomes</taxon>
    </lineage>
</organism>
<evidence type="ECO:0000313" key="3">
    <source>
        <dbReference type="EMBL" id="SVA37674.1"/>
    </source>
</evidence>
<dbReference type="InterPro" id="IPR028082">
    <property type="entry name" value="Peripla_BP_I"/>
</dbReference>
<name>A0A381VC22_9ZZZZ</name>
<proteinExistence type="predicted"/>
<dbReference type="Gene3D" id="3.40.50.2300">
    <property type="match status" value="2"/>
</dbReference>
<dbReference type="InterPro" id="IPR028081">
    <property type="entry name" value="Leu-bd"/>
</dbReference>
<evidence type="ECO:0000256" key="1">
    <source>
        <dbReference type="ARBA" id="ARBA00022729"/>
    </source>
</evidence>
<feature type="domain" description="Leucine-binding protein" evidence="2">
    <location>
        <begin position="37"/>
        <end position="403"/>
    </location>
</feature>
<reference evidence="3" key="1">
    <citation type="submission" date="2018-05" db="EMBL/GenBank/DDBJ databases">
        <authorList>
            <person name="Lanie J.A."/>
            <person name="Ng W.-L."/>
            <person name="Kazmierczak K.M."/>
            <person name="Andrzejewski T.M."/>
            <person name="Davidsen T.M."/>
            <person name="Wayne K.J."/>
            <person name="Tettelin H."/>
            <person name="Glass J.I."/>
            <person name="Rusch D."/>
            <person name="Podicherti R."/>
            <person name="Tsui H.-C.T."/>
            <person name="Winkler M.E."/>
        </authorList>
    </citation>
    <scope>NUCLEOTIDE SEQUENCE</scope>
</reference>
<dbReference type="SUPFAM" id="SSF53822">
    <property type="entry name" value="Periplasmic binding protein-like I"/>
    <property type="match status" value="1"/>
</dbReference>
<dbReference type="AlphaFoldDB" id="A0A381VC22"/>
<dbReference type="CDD" id="cd06334">
    <property type="entry name" value="PBP1_ABC_ligand_binding-like"/>
    <property type="match status" value="1"/>
</dbReference>
<evidence type="ECO:0000259" key="2">
    <source>
        <dbReference type="Pfam" id="PF13458"/>
    </source>
</evidence>
<accession>A0A381VC22</accession>
<protein>
    <recommendedName>
        <fullName evidence="2">Leucine-binding protein domain-containing protein</fullName>
    </recommendedName>
</protein>
<gene>
    <name evidence="3" type="ORF">METZ01_LOCUS90528</name>
</gene>
<sequence length="447" mass="49000">MNMKKLITTLFSGMALSAFVVLPAMAADDSDPTKEQFIPMPTYLTGPFAAGGSGNSGGTIDYFNLLNMRDGGINGIKLVWEICDFGYNTERGVECYERLKAKGHKGAPMVQPFSTGVTYALLERTLADKIPMMMIGYGDTRATDGSVFPYAFPVVTNYWNQSTAKLRFIGQREGGMDKLKGMKIVNLHLKHPYGNETLPVWAKMAEIYGFELTNIAVPWPGIDQKSLWLQIRKLQPDYVINRNWGVSCTVPLREAARIGFPADHIIGVWWCGSEEDVIPAGKAAKGYITTNFHAVGRDIPVISEIFDVVYGAMKGNLSASRVGSVYYNRGVASAIIITEAIRLAQKQFGVGPIGGEEMQWAMEHLDITPERIAELGATGLAPPLKLSCADHEGGGWVMFQQWDGDKWVKLGDPIQPMHDLTSAMIKEGAAKYAAEKGITPRDCSKEG</sequence>
<dbReference type="EMBL" id="UINC01008368">
    <property type="protein sequence ID" value="SVA37674.1"/>
    <property type="molecule type" value="Genomic_DNA"/>
</dbReference>
<dbReference type="PANTHER" id="PTHR47235">
    <property type="entry name" value="BLR6548 PROTEIN"/>
    <property type="match status" value="1"/>
</dbReference>